<gene>
    <name evidence="1" type="ORF">CIK84_13950</name>
</gene>
<dbReference type="Proteomes" id="UP000235739">
    <property type="component" value="Unassembled WGS sequence"/>
</dbReference>
<dbReference type="CDD" id="cd01427">
    <property type="entry name" value="HAD_like"/>
    <property type="match status" value="1"/>
</dbReference>
<comment type="caution">
    <text evidence="1">The sequence shown here is derived from an EMBL/GenBank/DDBJ whole genome shotgun (WGS) entry which is preliminary data.</text>
</comment>
<dbReference type="PANTHER" id="PTHR43434">
    <property type="entry name" value="PHOSPHOGLYCOLATE PHOSPHATASE"/>
    <property type="match status" value="1"/>
</dbReference>
<protein>
    <submittedName>
        <fullName evidence="1">Haloacid dehalogenase</fullName>
    </submittedName>
</protein>
<dbReference type="GO" id="GO:0006281">
    <property type="term" value="P:DNA repair"/>
    <property type="evidence" value="ECO:0007669"/>
    <property type="project" value="TreeGrafter"/>
</dbReference>
<dbReference type="InterPro" id="IPR050155">
    <property type="entry name" value="HAD-like_hydrolase_sf"/>
</dbReference>
<dbReference type="InterPro" id="IPR036412">
    <property type="entry name" value="HAD-like_sf"/>
</dbReference>
<dbReference type="Pfam" id="PF00702">
    <property type="entry name" value="Hydrolase"/>
    <property type="match status" value="1"/>
</dbReference>
<evidence type="ECO:0000313" key="1">
    <source>
        <dbReference type="EMBL" id="PMQ19740.1"/>
    </source>
</evidence>
<dbReference type="SFLD" id="SFLDG01129">
    <property type="entry name" value="C1.5:_HAD__Beta-PGM__Phosphata"/>
    <property type="match status" value="1"/>
</dbReference>
<dbReference type="GO" id="GO:0008967">
    <property type="term" value="F:phosphoglycolate phosphatase activity"/>
    <property type="evidence" value="ECO:0007669"/>
    <property type="project" value="TreeGrafter"/>
</dbReference>
<dbReference type="GO" id="GO:0005829">
    <property type="term" value="C:cytosol"/>
    <property type="evidence" value="ECO:0007669"/>
    <property type="project" value="TreeGrafter"/>
</dbReference>
<dbReference type="RefSeq" id="WP_102598804.1">
    <property type="nucleotide sequence ID" value="NZ_JBQDIL010000024.1"/>
</dbReference>
<dbReference type="AlphaFoldDB" id="A0A2N7S0R5"/>
<name>A0A2N7S0R5_9MICC</name>
<accession>A0A2N7S0R5</accession>
<proteinExistence type="predicted"/>
<dbReference type="SFLD" id="SFLDS00003">
    <property type="entry name" value="Haloacid_Dehalogenase"/>
    <property type="match status" value="1"/>
</dbReference>
<reference evidence="1 2" key="1">
    <citation type="journal article" date="2017" name="Elife">
        <title>Extensive horizontal gene transfer in cheese-associated bacteria.</title>
        <authorList>
            <person name="Bonham K.S."/>
            <person name="Wolfe B.E."/>
            <person name="Dutton R.J."/>
        </authorList>
    </citation>
    <scope>NUCLEOTIDE SEQUENCE [LARGE SCALE GENOMIC DNA]</scope>
    <source>
        <strain evidence="1 2">JB182</strain>
    </source>
</reference>
<sequence>MSLQTLPKGLLLDFGGVIVNSEKPANWQQLVADEFLALVGSEPMVSRDRLIADITAGAVAAGLWRNAMSRPRHPKELDQRTYAMDFIAADWPEDARKTMENHYQQLCYLVSSTKEHRELREGITELLAWCNQIGLPVAVVSNAMCGQVHRDYLAEQGLSDYFVAELYSDECELRKPNPDFLHLGAQALCLSAADCWYVGDHLDRDVLCGVRAGIGGNVLMPSPGSAKRPYTVEVTADLVVATPKELLNEMRKYSV</sequence>
<dbReference type="Gene3D" id="3.40.50.1000">
    <property type="entry name" value="HAD superfamily/HAD-like"/>
    <property type="match status" value="1"/>
</dbReference>
<dbReference type="SUPFAM" id="SSF56784">
    <property type="entry name" value="HAD-like"/>
    <property type="match status" value="1"/>
</dbReference>
<organism evidence="1 2">
    <name type="scientific">Glutamicibacter arilaitensis</name>
    <dbReference type="NCBI Taxonomy" id="256701"/>
    <lineage>
        <taxon>Bacteria</taxon>
        <taxon>Bacillati</taxon>
        <taxon>Actinomycetota</taxon>
        <taxon>Actinomycetes</taxon>
        <taxon>Micrococcales</taxon>
        <taxon>Micrococcaceae</taxon>
        <taxon>Glutamicibacter</taxon>
    </lineage>
</organism>
<dbReference type="EMBL" id="PNQX01000002">
    <property type="protein sequence ID" value="PMQ19740.1"/>
    <property type="molecule type" value="Genomic_DNA"/>
</dbReference>
<evidence type="ECO:0000313" key="2">
    <source>
        <dbReference type="Proteomes" id="UP000235739"/>
    </source>
</evidence>
<dbReference type="InterPro" id="IPR023214">
    <property type="entry name" value="HAD_sf"/>
</dbReference>
<dbReference type="PANTHER" id="PTHR43434:SF1">
    <property type="entry name" value="PHOSPHOGLYCOLATE PHOSPHATASE"/>
    <property type="match status" value="1"/>
</dbReference>